<name>A0ABD2K367_9BILA</name>
<protein>
    <submittedName>
        <fullName evidence="3">Uncharacterized protein</fullName>
    </submittedName>
</protein>
<organism evidence="3 4">
    <name type="scientific">Heterodera trifolii</name>
    <dbReference type="NCBI Taxonomy" id="157864"/>
    <lineage>
        <taxon>Eukaryota</taxon>
        <taxon>Metazoa</taxon>
        <taxon>Ecdysozoa</taxon>
        <taxon>Nematoda</taxon>
        <taxon>Chromadorea</taxon>
        <taxon>Rhabditida</taxon>
        <taxon>Tylenchina</taxon>
        <taxon>Tylenchomorpha</taxon>
        <taxon>Tylenchoidea</taxon>
        <taxon>Heteroderidae</taxon>
        <taxon>Heteroderinae</taxon>
        <taxon>Heterodera</taxon>
    </lineage>
</organism>
<sequence length="147" mass="16121">MNFNNIGFLVIFALTGICTIASPVHNEEAELKNTQPINEIDESSSKASDELKENEPAQQKSKAETASTKLPMDYDLHRVAAKAAGNVYAWLPADKQPKKLADIKPAAPLPPADYDVERVAAKAAETVYSWLPIELQPELLTEGARFE</sequence>
<feature type="chain" id="PRO_5044892672" evidence="2">
    <location>
        <begin position="22"/>
        <end position="147"/>
    </location>
</feature>
<comment type="caution">
    <text evidence="3">The sequence shown here is derived from an EMBL/GenBank/DDBJ whole genome shotgun (WGS) entry which is preliminary data.</text>
</comment>
<dbReference type="AlphaFoldDB" id="A0ABD2K367"/>
<proteinExistence type="predicted"/>
<evidence type="ECO:0000313" key="3">
    <source>
        <dbReference type="EMBL" id="KAL3097258.1"/>
    </source>
</evidence>
<gene>
    <name evidence="3" type="ORF">niasHT_029802</name>
</gene>
<dbReference type="EMBL" id="JBICBT010000845">
    <property type="protein sequence ID" value="KAL3097258.1"/>
    <property type="molecule type" value="Genomic_DNA"/>
</dbReference>
<feature type="compositionally biased region" description="Polar residues" evidence="1">
    <location>
        <begin position="56"/>
        <end position="68"/>
    </location>
</feature>
<feature type="compositionally biased region" description="Basic and acidic residues" evidence="1">
    <location>
        <begin position="43"/>
        <end position="55"/>
    </location>
</feature>
<dbReference type="Proteomes" id="UP001620626">
    <property type="component" value="Unassembled WGS sequence"/>
</dbReference>
<keyword evidence="4" id="KW-1185">Reference proteome</keyword>
<keyword evidence="2" id="KW-0732">Signal</keyword>
<accession>A0ABD2K367</accession>
<reference evidence="3 4" key="1">
    <citation type="submission" date="2024-10" db="EMBL/GenBank/DDBJ databases">
        <authorList>
            <person name="Kim D."/>
        </authorList>
    </citation>
    <scope>NUCLEOTIDE SEQUENCE [LARGE SCALE GENOMIC DNA]</scope>
    <source>
        <strain evidence="3">BH-2024</strain>
    </source>
</reference>
<evidence type="ECO:0000256" key="2">
    <source>
        <dbReference type="SAM" id="SignalP"/>
    </source>
</evidence>
<feature type="signal peptide" evidence="2">
    <location>
        <begin position="1"/>
        <end position="21"/>
    </location>
</feature>
<evidence type="ECO:0000313" key="4">
    <source>
        <dbReference type="Proteomes" id="UP001620626"/>
    </source>
</evidence>
<feature type="region of interest" description="Disordered" evidence="1">
    <location>
        <begin position="31"/>
        <end position="69"/>
    </location>
</feature>
<evidence type="ECO:0000256" key="1">
    <source>
        <dbReference type="SAM" id="MobiDB-lite"/>
    </source>
</evidence>